<proteinExistence type="predicted"/>
<dbReference type="InterPro" id="IPR016181">
    <property type="entry name" value="Acyl_CoA_acyltransferase"/>
</dbReference>
<name>A0A9D1T9I4_9FIRM</name>
<dbReference type="PROSITE" id="PS51186">
    <property type="entry name" value="GNAT"/>
    <property type="match status" value="1"/>
</dbReference>
<accession>A0A9D1T9I4</accession>
<feature type="domain" description="N-acetyltransferase" evidence="1">
    <location>
        <begin position="119"/>
        <end position="267"/>
    </location>
</feature>
<comment type="caution">
    <text evidence="2">The sequence shown here is derived from an EMBL/GenBank/DDBJ whole genome shotgun (WGS) entry which is preliminary data.</text>
</comment>
<evidence type="ECO:0000313" key="2">
    <source>
        <dbReference type="EMBL" id="HIV24430.1"/>
    </source>
</evidence>
<dbReference type="PANTHER" id="PTHR43792">
    <property type="entry name" value="GNAT FAMILY, PUTATIVE (AFU_ORTHOLOGUE AFUA_3G00765)-RELATED-RELATED"/>
    <property type="match status" value="1"/>
</dbReference>
<protein>
    <submittedName>
        <fullName evidence="2">GNAT family N-acetyltransferase</fullName>
    </submittedName>
</protein>
<dbReference type="GO" id="GO:0016747">
    <property type="term" value="F:acyltransferase activity, transferring groups other than amino-acyl groups"/>
    <property type="evidence" value="ECO:0007669"/>
    <property type="project" value="InterPro"/>
</dbReference>
<dbReference type="InterPro" id="IPR051531">
    <property type="entry name" value="N-acetyltransferase"/>
</dbReference>
<evidence type="ECO:0000259" key="1">
    <source>
        <dbReference type="PROSITE" id="PS51186"/>
    </source>
</evidence>
<organism evidence="2 3">
    <name type="scientific">Candidatus Scatomonas pullistercoris</name>
    <dbReference type="NCBI Taxonomy" id="2840920"/>
    <lineage>
        <taxon>Bacteria</taxon>
        <taxon>Bacillati</taxon>
        <taxon>Bacillota</taxon>
        <taxon>Clostridia</taxon>
        <taxon>Lachnospirales</taxon>
        <taxon>Lachnospiraceae</taxon>
        <taxon>Lachnospiraceae incertae sedis</taxon>
        <taxon>Candidatus Scatomonas</taxon>
    </lineage>
</organism>
<dbReference type="Pfam" id="PF13302">
    <property type="entry name" value="Acetyltransf_3"/>
    <property type="match status" value="1"/>
</dbReference>
<reference evidence="2" key="1">
    <citation type="submission" date="2020-10" db="EMBL/GenBank/DDBJ databases">
        <authorList>
            <person name="Gilroy R."/>
        </authorList>
    </citation>
    <scope>NUCLEOTIDE SEQUENCE</scope>
    <source>
        <strain evidence="2">CHK188-20938</strain>
    </source>
</reference>
<reference evidence="2" key="2">
    <citation type="journal article" date="2021" name="PeerJ">
        <title>Extensive microbial diversity within the chicken gut microbiome revealed by metagenomics and culture.</title>
        <authorList>
            <person name="Gilroy R."/>
            <person name="Ravi A."/>
            <person name="Getino M."/>
            <person name="Pursley I."/>
            <person name="Horton D.L."/>
            <person name="Alikhan N.F."/>
            <person name="Baker D."/>
            <person name="Gharbi K."/>
            <person name="Hall N."/>
            <person name="Watson M."/>
            <person name="Adriaenssens E.M."/>
            <person name="Foster-Nyarko E."/>
            <person name="Jarju S."/>
            <person name="Secka A."/>
            <person name="Antonio M."/>
            <person name="Oren A."/>
            <person name="Chaudhuri R.R."/>
            <person name="La Ragione R."/>
            <person name="Hildebrand F."/>
            <person name="Pallen M.J."/>
        </authorList>
    </citation>
    <scope>NUCLEOTIDE SEQUENCE</scope>
    <source>
        <strain evidence="2">CHK188-20938</strain>
    </source>
</reference>
<dbReference type="AlphaFoldDB" id="A0A9D1T9I4"/>
<gene>
    <name evidence="2" type="ORF">IAB71_01365</name>
</gene>
<dbReference type="InterPro" id="IPR000182">
    <property type="entry name" value="GNAT_dom"/>
</dbReference>
<dbReference type="SUPFAM" id="SSF55729">
    <property type="entry name" value="Acyl-CoA N-acyltransferases (Nat)"/>
    <property type="match status" value="1"/>
</dbReference>
<dbReference type="EMBL" id="DVOO01000004">
    <property type="protein sequence ID" value="HIV24430.1"/>
    <property type="molecule type" value="Genomic_DNA"/>
</dbReference>
<dbReference type="Proteomes" id="UP000824169">
    <property type="component" value="Unassembled WGS sequence"/>
</dbReference>
<sequence>MNSKSLQFILKFDMTPPYDQAYRCAADTLSCPSSVSVDSAAADSADSMIILCDTDKAIGRHKAKGLPVIAVSHTGNSSEELMGTPWLILSPEALTRDFLYKVYCRHYERPMWILETERCRLRELSAEDFDALLLLQKENAQNPEGCFFPAGCDNPEDFLMNYIRHQYPFFDFGLYAVLEKETGNFMGIAGFTGITEIASDGLSLSAEVSYALLQKYQRRGLAKEVLLALLAYGRKTGGFRQFTARIRPDNVASAALAKKCGIQIYTI</sequence>
<evidence type="ECO:0000313" key="3">
    <source>
        <dbReference type="Proteomes" id="UP000824169"/>
    </source>
</evidence>
<dbReference type="Gene3D" id="3.40.630.30">
    <property type="match status" value="1"/>
</dbReference>
<dbReference type="PANTHER" id="PTHR43792:SF1">
    <property type="entry name" value="N-ACETYLTRANSFERASE DOMAIN-CONTAINING PROTEIN"/>
    <property type="match status" value="1"/>
</dbReference>